<feature type="transmembrane region" description="Helical" evidence="18">
    <location>
        <begin position="268"/>
        <end position="288"/>
    </location>
</feature>
<dbReference type="PROSITE" id="PS50850">
    <property type="entry name" value="MFS"/>
    <property type="match status" value="1"/>
</dbReference>
<evidence type="ECO:0000313" key="20">
    <source>
        <dbReference type="EMBL" id="ESO87345.1"/>
    </source>
</evidence>
<accession>V3ZXM9</accession>
<proteinExistence type="inferred from homology"/>
<feature type="transmembrane region" description="Helical" evidence="18">
    <location>
        <begin position="300"/>
        <end position="317"/>
    </location>
</feature>
<evidence type="ECO:0000256" key="10">
    <source>
        <dbReference type="ARBA" id="ARBA00023180"/>
    </source>
</evidence>
<evidence type="ECO:0000256" key="2">
    <source>
        <dbReference type="ARBA" id="ARBA00022448"/>
    </source>
</evidence>
<keyword evidence="9" id="KW-0675">Receptor</keyword>
<keyword evidence="7" id="KW-0265">Erythrocyte maturation</keyword>
<evidence type="ECO:0000256" key="3">
    <source>
        <dbReference type="ARBA" id="ARBA00022475"/>
    </source>
</evidence>
<feature type="transmembrane region" description="Helical" evidence="18">
    <location>
        <begin position="174"/>
        <end position="194"/>
    </location>
</feature>
<feature type="transmembrane region" description="Helical" evidence="18">
    <location>
        <begin position="362"/>
        <end position="382"/>
    </location>
</feature>
<comment type="catalytic activity">
    <reaction evidence="11">
        <text>heme b(in) = heme b(out)</text>
        <dbReference type="Rhea" id="RHEA:75443"/>
        <dbReference type="ChEBI" id="CHEBI:60344"/>
    </reaction>
</comment>
<dbReference type="InterPro" id="IPR036259">
    <property type="entry name" value="MFS_trans_sf"/>
</dbReference>
<dbReference type="FunFam" id="1.20.1250.20:FF:000184">
    <property type="entry name" value="Feline leukemia virus subgroup C receptor-related protein 1"/>
    <property type="match status" value="1"/>
</dbReference>
<dbReference type="OMA" id="IRMSIMI"/>
<keyword evidence="5 18" id="KW-0812">Transmembrane</keyword>
<dbReference type="GeneID" id="20244562"/>
<dbReference type="GO" id="GO:0031966">
    <property type="term" value="C:mitochondrial membrane"/>
    <property type="evidence" value="ECO:0007669"/>
    <property type="project" value="UniProtKB-ARBA"/>
</dbReference>
<dbReference type="GO" id="GO:0043249">
    <property type="term" value="P:erythrocyte maturation"/>
    <property type="evidence" value="ECO:0007669"/>
    <property type="project" value="UniProtKB-KW"/>
</dbReference>
<dbReference type="GO" id="GO:0015232">
    <property type="term" value="F:heme transmembrane transporter activity"/>
    <property type="evidence" value="ECO:0007669"/>
    <property type="project" value="UniProtKB-ARBA"/>
</dbReference>
<evidence type="ECO:0000259" key="19">
    <source>
        <dbReference type="PROSITE" id="PS50850"/>
    </source>
</evidence>
<dbReference type="HOGENOM" id="CLU_023132_0_1_1"/>
<sequence>MLALFCIYSFSNAYQWIHLNIIANVLLRFYNESLPADTFQQETAIDWLSMIYMLAYIPLIFPAAWLLDKKGLRICHILGSLLNAVGAWMKCASVVQDRFAVLMTAQTICAIAQIWVLGIPARLAAVWFGPDEVSTATSMGVFGNQVGVAVGFLLPPVLVPNSESLETIGHNMSIMMYGTATITTVLFLVILIVFKNKPPKPPSHAQVLAVEAAENENYGASLKRLFHNRSFIILMISYGVNTGSYYAIGTLLNAVVLNYFPNEELKAGQIGLTIILSGVGGSIAAGIWLDKTRTFKATSLVIYIMSMLGMIAFTFTMNLGHLWIVFITAGSLGFFMTGYLPVGFEFAAELTYPESEGTSSGLLNASAQFFGIIFTIGMRAIMNKISVLGANIAITVALLIGSVMTAVIKADYRRQKAGQEFIKKIDGVDIDIPAPDKIQTEQTSNLNPEASN</sequence>
<dbReference type="OrthoDB" id="422206at2759"/>
<evidence type="ECO:0000256" key="9">
    <source>
        <dbReference type="ARBA" id="ARBA00023170"/>
    </source>
</evidence>
<gene>
    <name evidence="20" type="ORF">LOTGIDRAFT_183755</name>
</gene>
<feature type="transmembrane region" description="Helical" evidence="18">
    <location>
        <begin position="50"/>
        <end position="67"/>
    </location>
</feature>
<feature type="transmembrane region" description="Helical" evidence="18">
    <location>
        <begin position="101"/>
        <end position="121"/>
    </location>
</feature>
<keyword evidence="2" id="KW-0813">Transport</keyword>
<keyword evidence="3" id="KW-1003">Cell membrane</keyword>
<evidence type="ECO:0000256" key="8">
    <source>
        <dbReference type="ARBA" id="ARBA00023136"/>
    </source>
</evidence>
<keyword evidence="10" id="KW-0325">Glycoprotein</keyword>
<feature type="transmembrane region" description="Helical" evidence="18">
    <location>
        <begin position="12"/>
        <end position="30"/>
    </location>
</feature>
<dbReference type="GO" id="GO:0005886">
    <property type="term" value="C:plasma membrane"/>
    <property type="evidence" value="ECO:0007669"/>
    <property type="project" value="UniProtKB-SubCell"/>
</dbReference>
<dbReference type="Pfam" id="PF07690">
    <property type="entry name" value="MFS_1"/>
    <property type="match status" value="1"/>
</dbReference>
<comment type="subcellular location">
    <subcellularLocation>
        <location evidence="1">Cell membrane</location>
        <topology evidence="1">Multi-pass membrane protein</topology>
    </subcellularLocation>
</comment>
<feature type="transmembrane region" description="Helical" evidence="18">
    <location>
        <begin position="323"/>
        <end position="342"/>
    </location>
</feature>
<dbReference type="GO" id="GO:0097037">
    <property type="term" value="P:heme export"/>
    <property type="evidence" value="ECO:0007669"/>
    <property type="project" value="TreeGrafter"/>
</dbReference>
<dbReference type="InterPro" id="IPR049680">
    <property type="entry name" value="FLVCR1-2_SLC49-like"/>
</dbReference>
<dbReference type="RefSeq" id="XP_009062288.1">
    <property type="nucleotide sequence ID" value="XM_009064040.1"/>
</dbReference>
<evidence type="ECO:0000256" key="17">
    <source>
        <dbReference type="ARBA" id="ARBA00080886"/>
    </source>
</evidence>
<feature type="transmembrane region" description="Helical" evidence="18">
    <location>
        <begin position="231"/>
        <end position="248"/>
    </location>
</feature>
<dbReference type="CDD" id="cd17398">
    <property type="entry name" value="MFS_FLVCR_like"/>
    <property type="match status" value="1"/>
</dbReference>
<dbReference type="GO" id="GO:0006783">
    <property type="term" value="P:heme biosynthetic process"/>
    <property type="evidence" value="ECO:0007669"/>
    <property type="project" value="UniProtKB-ARBA"/>
</dbReference>
<keyword evidence="4" id="KW-0597">Phosphoprotein</keyword>
<comment type="catalytic activity">
    <reaction evidence="13">
        <text>ethanolamine(in) = ethanolamine(out)</text>
        <dbReference type="Rhea" id="RHEA:32747"/>
        <dbReference type="ChEBI" id="CHEBI:57603"/>
    </reaction>
</comment>
<keyword evidence="21" id="KW-1185">Reference proteome</keyword>
<evidence type="ECO:0000256" key="4">
    <source>
        <dbReference type="ARBA" id="ARBA00022553"/>
    </source>
</evidence>
<dbReference type="EMBL" id="KB202953">
    <property type="protein sequence ID" value="ESO87345.1"/>
    <property type="molecule type" value="Genomic_DNA"/>
</dbReference>
<evidence type="ECO:0000256" key="6">
    <source>
        <dbReference type="ARBA" id="ARBA00022989"/>
    </source>
</evidence>
<reference evidence="20 21" key="1">
    <citation type="journal article" date="2013" name="Nature">
        <title>Insights into bilaterian evolution from three spiralian genomes.</title>
        <authorList>
            <person name="Simakov O."/>
            <person name="Marletaz F."/>
            <person name="Cho S.J."/>
            <person name="Edsinger-Gonzales E."/>
            <person name="Havlak P."/>
            <person name="Hellsten U."/>
            <person name="Kuo D.H."/>
            <person name="Larsson T."/>
            <person name="Lv J."/>
            <person name="Arendt D."/>
            <person name="Savage R."/>
            <person name="Osoegawa K."/>
            <person name="de Jong P."/>
            <person name="Grimwood J."/>
            <person name="Chapman J.A."/>
            <person name="Shapiro H."/>
            <person name="Aerts A."/>
            <person name="Otillar R.P."/>
            <person name="Terry A.Y."/>
            <person name="Boore J.L."/>
            <person name="Grigoriev I.V."/>
            <person name="Lindberg D.R."/>
            <person name="Seaver E.C."/>
            <person name="Weisblat D.A."/>
            <person name="Putnam N.H."/>
            <person name="Rokhsar D.S."/>
        </authorList>
    </citation>
    <scope>NUCLEOTIDE SEQUENCE [LARGE SCALE GENOMIC DNA]</scope>
</reference>
<feature type="transmembrane region" description="Helical" evidence="18">
    <location>
        <begin position="388"/>
        <end position="408"/>
    </location>
</feature>
<organism evidence="20 21">
    <name type="scientific">Lottia gigantea</name>
    <name type="common">Giant owl limpet</name>
    <dbReference type="NCBI Taxonomy" id="225164"/>
    <lineage>
        <taxon>Eukaryota</taxon>
        <taxon>Metazoa</taxon>
        <taxon>Spiralia</taxon>
        <taxon>Lophotrochozoa</taxon>
        <taxon>Mollusca</taxon>
        <taxon>Gastropoda</taxon>
        <taxon>Patellogastropoda</taxon>
        <taxon>Lottioidea</taxon>
        <taxon>Lottiidae</taxon>
        <taxon>Lottia</taxon>
    </lineage>
</organism>
<dbReference type="Proteomes" id="UP000030746">
    <property type="component" value="Unassembled WGS sequence"/>
</dbReference>
<evidence type="ECO:0000256" key="11">
    <source>
        <dbReference type="ARBA" id="ARBA00035075"/>
    </source>
</evidence>
<dbReference type="InterPro" id="IPR011701">
    <property type="entry name" value="MFS"/>
</dbReference>
<evidence type="ECO:0000256" key="5">
    <source>
        <dbReference type="ARBA" id="ARBA00022692"/>
    </source>
</evidence>
<evidence type="ECO:0000256" key="7">
    <source>
        <dbReference type="ARBA" id="ARBA00023057"/>
    </source>
</evidence>
<dbReference type="AlphaFoldDB" id="V3ZXM9"/>
<dbReference type="SUPFAM" id="SSF103473">
    <property type="entry name" value="MFS general substrate transporter"/>
    <property type="match status" value="1"/>
</dbReference>
<evidence type="ECO:0000256" key="14">
    <source>
        <dbReference type="ARBA" id="ARBA00046338"/>
    </source>
</evidence>
<keyword evidence="8 18" id="KW-0472">Membrane</keyword>
<evidence type="ECO:0000256" key="13">
    <source>
        <dbReference type="ARBA" id="ARBA00045087"/>
    </source>
</evidence>
<comment type="similarity">
    <text evidence="14">Belongs to the major facilitator superfamily. Feline leukemia virus subgroup C receptor (TC 2.A.1.28.1) family.</text>
</comment>
<dbReference type="Gene3D" id="1.20.1250.20">
    <property type="entry name" value="MFS general substrate transporter like domains"/>
    <property type="match status" value="1"/>
</dbReference>
<comment type="catalytic activity">
    <reaction evidence="12">
        <text>choline(out) = choline(in)</text>
        <dbReference type="Rhea" id="RHEA:32751"/>
        <dbReference type="ChEBI" id="CHEBI:15354"/>
    </reaction>
</comment>
<evidence type="ECO:0000256" key="12">
    <source>
        <dbReference type="ARBA" id="ARBA00036811"/>
    </source>
</evidence>
<keyword evidence="6 18" id="KW-1133">Transmembrane helix</keyword>
<evidence type="ECO:0000256" key="16">
    <source>
        <dbReference type="ARBA" id="ARBA00068050"/>
    </source>
</evidence>
<evidence type="ECO:0000256" key="18">
    <source>
        <dbReference type="SAM" id="Phobius"/>
    </source>
</evidence>
<dbReference type="KEGG" id="lgi:LOTGIDRAFT_183755"/>
<protein>
    <recommendedName>
        <fullName evidence="16">Choline/ethanolamine transporter FLVCR1</fullName>
    </recommendedName>
    <alternativeName>
        <fullName evidence="17">Heme transporter FLVCR1</fullName>
    </alternativeName>
</protein>
<dbReference type="GO" id="GO:0020037">
    <property type="term" value="F:heme binding"/>
    <property type="evidence" value="ECO:0007669"/>
    <property type="project" value="TreeGrafter"/>
</dbReference>
<feature type="domain" description="Major facilitator superfamily (MFS) profile" evidence="19">
    <location>
        <begin position="4"/>
        <end position="413"/>
    </location>
</feature>
<evidence type="ECO:0000256" key="15">
    <source>
        <dbReference type="ARBA" id="ARBA00060240"/>
    </source>
</evidence>
<dbReference type="CTD" id="20244562"/>
<evidence type="ECO:0000313" key="21">
    <source>
        <dbReference type="Proteomes" id="UP000030746"/>
    </source>
</evidence>
<comment type="function">
    <text evidence="15">Uniporter that mediates the transport of extracellular choline and ethanolamine into cells, thereby playing a key role in phospholipid biosynthesis. Choline and ethanolamine are the precursors of phosphatidylcholine and phosphatidylethanolamine, respectively, the two most abundant phospholipids. Transport is not coupled with proton transport and is exclusively driven by the choline (or ethanolamine) gradient across the plasma membrane. Also acts as a heme b transporter that mediates heme efflux from the cytoplasm to the extracellular compartment.</text>
</comment>
<name>V3ZXM9_LOTGI</name>
<dbReference type="PANTHER" id="PTHR10924">
    <property type="entry name" value="MAJOR FACILITATOR SUPERFAMILY PROTEIN-RELATED"/>
    <property type="match status" value="1"/>
</dbReference>
<dbReference type="InterPro" id="IPR020846">
    <property type="entry name" value="MFS_dom"/>
</dbReference>
<dbReference type="PANTHER" id="PTHR10924:SF4">
    <property type="entry name" value="GH15861P"/>
    <property type="match status" value="1"/>
</dbReference>
<evidence type="ECO:0000256" key="1">
    <source>
        <dbReference type="ARBA" id="ARBA00004651"/>
    </source>
</evidence>